<evidence type="ECO:0000313" key="1">
    <source>
        <dbReference type="EMBL" id="AVN58346.1"/>
    </source>
</evidence>
<name>A0A343VR22_9MYCO</name>
<dbReference type="Gene3D" id="1.10.287.1060">
    <property type="entry name" value="ESAT-6-like"/>
    <property type="match status" value="1"/>
</dbReference>
<sequence length="101" mass="11022">MSIIKLTSGEMRDSASQLHSHGEDYIQTYQQFAHVAEDLATNGMQGLAGPAVSAKVGELFHNVNRHGQNAMEKAQAVGRFADRTDEAEAERQSRVHAITSL</sequence>
<dbReference type="EMBL" id="MF600313">
    <property type="protein sequence ID" value="AVN58346.1"/>
    <property type="molecule type" value="Genomic_DNA"/>
</dbReference>
<proteinExistence type="predicted"/>
<dbReference type="SUPFAM" id="SSF140453">
    <property type="entry name" value="EsxAB dimer-like"/>
    <property type="match status" value="1"/>
</dbReference>
<reference evidence="1" key="1">
    <citation type="journal article" date="2018" name="Front. Microbiol.">
        <title>Beyond the Limits: tRNA Array Units in Mycobacterium Genomes.</title>
        <authorList>
            <person name="Morgado S.M."/>
            <person name="Vicente A.C."/>
        </authorList>
    </citation>
    <scope>NUCLEOTIDE SEQUENCE</scope>
    <source>
        <strain evidence="1">CBMA 213</strain>
        <plasmid evidence="1">pCBMA213_1</plasmid>
    </source>
</reference>
<gene>
    <name evidence="1" type="ORF">B5P44_p00051</name>
</gene>
<protein>
    <submittedName>
        <fullName evidence="1">Uncharacterized protein</fullName>
    </submittedName>
</protein>
<dbReference type="InterPro" id="IPR036689">
    <property type="entry name" value="ESAT-6-like_sf"/>
</dbReference>
<keyword evidence="1" id="KW-0614">Plasmid</keyword>
<dbReference type="AlphaFoldDB" id="A0A343VR22"/>
<accession>A0A343VR22</accession>
<dbReference type="RefSeq" id="WP_155921817.1">
    <property type="nucleotide sequence ID" value="NZ_MF600313.1"/>
</dbReference>
<geneLocation type="plasmid" evidence="1">
    <name>pCBMA213_1</name>
</geneLocation>
<organism evidence="1">
    <name type="scientific">Mycolicibacterium sp. CBMA 213</name>
    <dbReference type="NCBI Taxonomy" id="1968788"/>
    <lineage>
        <taxon>Bacteria</taxon>
        <taxon>Bacillati</taxon>
        <taxon>Actinomycetota</taxon>
        <taxon>Actinomycetes</taxon>
        <taxon>Mycobacteriales</taxon>
        <taxon>Mycobacteriaceae</taxon>
        <taxon>Mycolicibacterium</taxon>
    </lineage>
</organism>